<name>A0ABQ0BG76_9FIRM</name>
<proteinExistence type="predicted"/>
<keyword evidence="3" id="KW-1185">Reference proteome</keyword>
<comment type="caution">
    <text evidence="2">The sequence shown here is derived from an EMBL/GenBank/DDBJ whole genome shotgun (WGS) entry which is preliminary data.</text>
</comment>
<dbReference type="InterPro" id="IPR041657">
    <property type="entry name" value="HTH_17"/>
</dbReference>
<gene>
    <name evidence="2" type="ORF">K040078D81_45560</name>
</gene>
<dbReference type="EMBL" id="BAABYW010000001">
    <property type="protein sequence ID" value="GAA6410439.1"/>
    <property type="molecule type" value="Genomic_DNA"/>
</dbReference>
<protein>
    <recommendedName>
        <fullName evidence="1">Helix-turn-helix domain-containing protein</fullName>
    </recommendedName>
</protein>
<organism evidence="2 3">
    <name type="scientific">Blautia hominis</name>
    <dbReference type="NCBI Taxonomy" id="2025493"/>
    <lineage>
        <taxon>Bacteria</taxon>
        <taxon>Bacillati</taxon>
        <taxon>Bacillota</taxon>
        <taxon>Clostridia</taxon>
        <taxon>Lachnospirales</taxon>
        <taxon>Lachnospiraceae</taxon>
        <taxon>Blautia</taxon>
    </lineage>
</organism>
<dbReference type="Proteomes" id="UP001600943">
    <property type="component" value="Unassembled WGS sequence"/>
</dbReference>
<reference evidence="2 3" key="1">
    <citation type="submission" date="2024-04" db="EMBL/GenBank/DDBJ databases">
        <title>Defined microbial consortia suppress multidrug-resistant proinflammatory Enterobacteriaceae via ecological control.</title>
        <authorList>
            <person name="Furuichi M."/>
            <person name="Kawaguchi T."/>
            <person name="Pust M."/>
            <person name="Yasuma K."/>
            <person name="Plichta D."/>
            <person name="Hasegawa N."/>
            <person name="Ohya T."/>
            <person name="Bhattarai S."/>
            <person name="Sasajima S."/>
            <person name="Aoto Y."/>
            <person name="Tuganbaev T."/>
            <person name="Yaginuma M."/>
            <person name="Ueda M."/>
            <person name="Okahashi N."/>
            <person name="Amafuji K."/>
            <person name="Kiridooshi Y."/>
            <person name="Sugita K."/>
            <person name="Strazar M."/>
            <person name="Skelly A."/>
            <person name="Suda W."/>
            <person name="Hattori M."/>
            <person name="Nakamoto N."/>
            <person name="Caballero S."/>
            <person name="Norman J."/>
            <person name="Olle B."/>
            <person name="Tanoue T."/>
            <person name="Arita M."/>
            <person name="Bucci V."/>
            <person name="Atarashi K."/>
            <person name="Xavier R."/>
            <person name="Honda K."/>
        </authorList>
    </citation>
    <scope>NUCLEOTIDE SEQUENCE [LARGE SCALE GENOMIC DNA]</scope>
    <source>
        <strain evidence="3">k04-0078-D8-1</strain>
    </source>
</reference>
<evidence type="ECO:0000259" key="1">
    <source>
        <dbReference type="Pfam" id="PF12728"/>
    </source>
</evidence>
<dbReference type="RefSeq" id="WP_390408889.1">
    <property type="nucleotide sequence ID" value="NZ_BAABYW010000001.1"/>
</dbReference>
<evidence type="ECO:0000313" key="2">
    <source>
        <dbReference type="EMBL" id="GAA6410439.1"/>
    </source>
</evidence>
<dbReference type="Pfam" id="PF12728">
    <property type="entry name" value="HTH_17"/>
    <property type="match status" value="1"/>
</dbReference>
<accession>A0ABQ0BG76</accession>
<feature type="domain" description="Helix-turn-helix" evidence="1">
    <location>
        <begin position="9"/>
        <end position="57"/>
    </location>
</feature>
<sequence length="73" mass="8050">MPVEPYKPLYTVKQAAHVLLMSPCSVYELMNNGKLPFLLLGSRKIRGSDLEKFIEGQKPAGQIGGETECTTPQ</sequence>
<evidence type="ECO:0000313" key="3">
    <source>
        <dbReference type="Proteomes" id="UP001600943"/>
    </source>
</evidence>